<dbReference type="EMBL" id="LAZR01000320">
    <property type="protein sequence ID" value="KKN74829.1"/>
    <property type="molecule type" value="Genomic_DNA"/>
</dbReference>
<sequence>MLIPNSTRKYHSLQQAMRRNTDFGLPDECWEWQGNIDKNGYGRFNMMKHTYFAHQTAYLLHYGERPSGINVCHHCDNPACVNPYHLFIGTQADNVADCIAKGRKTNPPKHIGSKHPHSKLTEDDVKQIRILRADGLTYRAIGNRFRVTYYAIYDVCNRSWKHVT</sequence>
<dbReference type="Gene3D" id="3.90.75.10">
    <property type="entry name" value="Homing Intron 3 (I-ppo) Encoded Endonuclease, Chain A"/>
    <property type="match status" value="1"/>
</dbReference>
<proteinExistence type="predicted"/>
<dbReference type="InterPro" id="IPR044930">
    <property type="entry name" value="Homing_endonuclease_His-Me"/>
</dbReference>
<evidence type="ECO:0000313" key="2">
    <source>
        <dbReference type="EMBL" id="KKN74829.1"/>
    </source>
</evidence>
<dbReference type="SUPFAM" id="SSF54060">
    <property type="entry name" value="His-Me finger endonucleases"/>
    <property type="match status" value="1"/>
</dbReference>
<organism evidence="2">
    <name type="scientific">marine sediment metagenome</name>
    <dbReference type="NCBI Taxonomy" id="412755"/>
    <lineage>
        <taxon>unclassified sequences</taxon>
        <taxon>metagenomes</taxon>
        <taxon>ecological metagenomes</taxon>
    </lineage>
</organism>
<dbReference type="InterPro" id="IPR044925">
    <property type="entry name" value="His-Me_finger_sf"/>
</dbReference>
<dbReference type="GO" id="GO:0004519">
    <property type="term" value="F:endonuclease activity"/>
    <property type="evidence" value="ECO:0007669"/>
    <property type="project" value="InterPro"/>
</dbReference>
<protein>
    <recommendedName>
        <fullName evidence="1">HNH nuclease domain-containing protein</fullName>
    </recommendedName>
</protein>
<name>A0A0F9T6L3_9ZZZZ</name>
<comment type="caution">
    <text evidence="2">The sequence shown here is derived from an EMBL/GenBank/DDBJ whole genome shotgun (WGS) entry which is preliminary data.</text>
</comment>
<gene>
    <name evidence="2" type="ORF">LCGC14_0387220</name>
</gene>
<dbReference type="InterPro" id="IPR003615">
    <property type="entry name" value="HNH_nuc"/>
</dbReference>
<evidence type="ECO:0000259" key="1">
    <source>
        <dbReference type="Pfam" id="PF13392"/>
    </source>
</evidence>
<dbReference type="Pfam" id="PF13392">
    <property type="entry name" value="HNH_3"/>
    <property type="match status" value="1"/>
</dbReference>
<dbReference type="AlphaFoldDB" id="A0A0F9T6L3"/>
<feature type="domain" description="HNH nuclease" evidence="1">
    <location>
        <begin position="51"/>
        <end position="95"/>
    </location>
</feature>
<accession>A0A0F9T6L3</accession>
<reference evidence="2" key="1">
    <citation type="journal article" date="2015" name="Nature">
        <title>Complex archaea that bridge the gap between prokaryotes and eukaryotes.</title>
        <authorList>
            <person name="Spang A."/>
            <person name="Saw J.H."/>
            <person name="Jorgensen S.L."/>
            <person name="Zaremba-Niedzwiedzka K."/>
            <person name="Martijn J."/>
            <person name="Lind A.E."/>
            <person name="van Eijk R."/>
            <person name="Schleper C."/>
            <person name="Guy L."/>
            <person name="Ettema T.J."/>
        </authorList>
    </citation>
    <scope>NUCLEOTIDE SEQUENCE</scope>
</reference>